<dbReference type="AlphaFoldDB" id="A0A124G8D9"/>
<reference evidence="2 3" key="1">
    <citation type="submission" date="2015-10" db="EMBL/GenBank/DDBJ databases">
        <authorList>
            <person name="Gilbert D.G."/>
        </authorList>
    </citation>
    <scope>NUCLEOTIDE SEQUENCE [LARGE SCALE GENOMIC DNA]</scope>
    <source>
        <strain evidence="2 3">NRRL B-16712</strain>
    </source>
</reference>
<dbReference type="Proteomes" id="UP000053244">
    <property type="component" value="Unassembled WGS sequence"/>
</dbReference>
<proteinExistence type="predicted"/>
<keyword evidence="3" id="KW-1185">Reference proteome</keyword>
<feature type="transmembrane region" description="Helical" evidence="1">
    <location>
        <begin position="202"/>
        <end position="226"/>
    </location>
</feature>
<keyword evidence="1" id="KW-0472">Membrane</keyword>
<dbReference type="EMBL" id="LLZH01000311">
    <property type="protein sequence ID" value="KUL25687.1"/>
    <property type="molecule type" value="Genomic_DNA"/>
</dbReference>
<name>A0A124G8D9_9ACTN</name>
<evidence type="ECO:0000313" key="2">
    <source>
        <dbReference type="EMBL" id="KUL25687.1"/>
    </source>
</evidence>
<comment type="caution">
    <text evidence="2">The sequence shown here is derived from an EMBL/GenBank/DDBJ whole genome shotgun (WGS) entry which is preliminary data.</text>
</comment>
<feature type="transmembrane region" description="Helical" evidence="1">
    <location>
        <begin position="246"/>
        <end position="270"/>
    </location>
</feature>
<evidence type="ECO:0000313" key="3">
    <source>
        <dbReference type="Proteomes" id="UP000053244"/>
    </source>
</evidence>
<keyword evidence="1" id="KW-0812">Transmembrane</keyword>
<accession>A0A124G8D9</accession>
<sequence length="280" mass="29902">MTAAIATQARRPSPSRRIGRAARTVWIMAVMVPLTGMLGAWLGWQHAAALPAEAEMLAIVEVLTPGDPPAKLERRDHIAGLIYAVDEENPRFISGADDYGAGYVEADFYVGITQLGPLAHRIEAAGWRTSLVRATELDGTAGQEFTAARGDWRLLVQSGNRNQKAMAYVERSEPPAALVLSVVFAVLGAGLGRVLSRGARRGLGLSGTLAFLLLTVNSILAGTALVTDLVSTTGTGLFPLPWEYSATVLVRPLTLTGLLFLIIWLCRLVVRGVSGSPRHP</sequence>
<organism evidence="2 3">
    <name type="scientific">Actinoplanes awajinensis subsp. mycoplanecinus</name>
    <dbReference type="NCBI Taxonomy" id="135947"/>
    <lineage>
        <taxon>Bacteria</taxon>
        <taxon>Bacillati</taxon>
        <taxon>Actinomycetota</taxon>
        <taxon>Actinomycetes</taxon>
        <taxon>Micromonosporales</taxon>
        <taxon>Micromonosporaceae</taxon>
        <taxon>Actinoplanes</taxon>
    </lineage>
</organism>
<feature type="transmembrane region" description="Helical" evidence="1">
    <location>
        <begin position="176"/>
        <end position="195"/>
    </location>
</feature>
<feature type="transmembrane region" description="Helical" evidence="1">
    <location>
        <begin position="21"/>
        <end position="44"/>
    </location>
</feature>
<evidence type="ECO:0000256" key="1">
    <source>
        <dbReference type="SAM" id="Phobius"/>
    </source>
</evidence>
<protein>
    <submittedName>
        <fullName evidence="2">Uncharacterized protein</fullName>
    </submittedName>
</protein>
<keyword evidence="1" id="KW-1133">Transmembrane helix</keyword>
<gene>
    <name evidence="2" type="ORF">ADL15_40085</name>
</gene>